<protein>
    <submittedName>
        <fullName evidence="1">Uncharacterized protein</fullName>
    </submittedName>
</protein>
<organism evidence="1">
    <name type="scientific">Picea sitchensis</name>
    <name type="common">Sitka spruce</name>
    <name type="synonym">Pinus sitchensis</name>
    <dbReference type="NCBI Taxonomy" id="3332"/>
    <lineage>
        <taxon>Eukaryota</taxon>
        <taxon>Viridiplantae</taxon>
        <taxon>Streptophyta</taxon>
        <taxon>Embryophyta</taxon>
        <taxon>Tracheophyta</taxon>
        <taxon>Spermatophyta</taxon>
        <taxon>Pinopsida</taxon>
        <taxon>Pinidae</taxon>
        <taxon>Conifers I</taxon>
        <taxon>Pinales</taxon>
        <taxon>Pinaceae</taxon>
        <taxon>Picea</taxon>
    </lineage>
</organism>
<sequence length="38" mass="4316">MQGFWMVGILFKYLAFNEGSVERRCIELVFSREGGSAS</sequence>
<proteinExistence type="evidence at transcript level"/>
<evidence type="ECO:0000313" key="1">
    <source>
        <dbReference type="EMBL" id="ABK26119.1"/>
    </source>
</evidence>
<name>A9NZQ8_PICSI</name>
<dbReference type="EMBL" id="EF086863">
    <property type="protein sequence ID" value="ABK26119.1"/>
    <property type="molecule type" value="mRNA"/>
</dbReference>
<dbReference type="AlphaFoldDB" id="A9NZQ8"/>
<reference evidence="1" key="1">
    <citation type="journal article" date="2008" name="BMC Genomics">
        <title>A conifer genomics resource of 200,000 spruce (Picea spp.) ESTs and 6,464 high-quality, sequence-finished full-length cDNAs for Sitka spruce (Picea sitchensis).</title>
        <authorList>
            <person name="Ralph S.G."/>
            <person name="Chun H.J."/>
            <person name="Kolosova N."/>
            <person name="Cooper D."/>
            <person name="Oddy C."/>
            <person name="Ritland C.E."/>
            <person name="Kirkpatrick R."/>
            <person name="Moore R."/>
            <person name="Barber S."/>
            <person name="Holt R.A."/>
            <person name="Jones S.J."/>
            <person name="Marra M.A."/>
            <person name="Douglas C.J."/>
            <person name="Ritland K."/>
            <person name="Bohlmann J."/>
        </authorList>
    </citation>
    <scope>NUCLEOTIDE SEQUENCE</scope>
    <source>
        <tissue evidence="1">Green portion of the leader tissue</tissue>
    </source>
</reference>
<accession>A9NZQ8</accession>